<feature type="region of interest" description="Disordered" evidence="1">
    <location>
        <begin position="199"/>
        <end position="254"/>
    </location>
</feature>
<evidence type="ECO:0000313" key="2">
    <source>
        <dbReference type="EMBL" id="CAE7560297.1"/>
    </source>
</evidence>
<comment type="caution">
    <text evidence="2">The sequence shown here is derived from an EMBL/GenBank/DDBJ whole genome shotgun (WGS) entry which is preliminary data.</text>
</comment>
<evidence type="ECO:0000256" key="1">
    <source>
        <dbReference type="SAM" id="MobiDB-lite"/>
    </source>
</evidence>
<gene>
    <name evidence="2" type="ORF">SNEC2469_LOCUS16179</name>
</gene>
<sequence length="340" mass="36433">SATTEGQEVYGDLSDVPSQRLKEVKGVIKSIRDLWRSGRVGSVSHLREWIDTLQRLSGLSRQGLPAAFRLEESLNRWLPAPVTTLEVCDLVSEQSQTVAMTASDTTLPLKPGLVKASNSFEDVLSTDVGSSDHEAPVSKSDKKERLRSGSKSTATGQTAQAQPPKPSKKAARKQRTSPKEISVLRTALRAKGNEVMHEVAAQQSNNKAKGRKATANRSAGRAPPGLEHSQAEAAPGPGGGQAGPSPSQWLQAGQALQAAKTVPMLNTTDVMAVGEQILALGTTLQRMQAVIEGQNMALGHVAPPVPLPTREPFAKTEKHDVSESRKDCEEDLRAVAWLRL</sequence>
<organism evidence="2 3">
    <name type="scientific">Symbiodinium necroappetens</name>
    <dbReference type="NCBI Taxonomy" id="1628268"/>
    <lineage>
        <taxon>Eukaryota</taxon>
        <taxon>Sar</taxon>
        <taxon>Alveolata</taxon>
        <taxon>Dinophyceae</taxon>
        <taxon>Suessiales</taxon>
        <taxon>Symbiodiniaceae</taxon>
        <taxon>Symbiodinium</taxon>
    </lineage>
</organism>
<feature type="compositionally biased region" description="Polar residues" evidence="1">
    <location>
        <begin position="149"/>
        <end position="161"/>
    </location>
</feature>
<dbReference type="OrthoDB" id="10302744at2759"/>
<name>A0A812UBM7_9DINO</name>
<feature type="compositionally biased region" description="Basic and acidic residues" evidence="1">
    <location>
        <begin position="130"/>
        <end position="147"/>
    </location>
</feature>
<protein>
    <submittedName>
        <fullName evidence="2">Uncharacterized protein</fullName>
    </submittedName>
</protein>
<feature type="compositionally biased region" description="Basic residues" evidence="1">
    <location>
        <begin position="166"/>
        <end position="176"/>
    </location>
</feature>
<dbReference type="AlphaFoldDB" id="A0A812UBM7"/>
<accession>A0A812UBM7</accession>
<feature type="compositionally biased region" description="Low complexity" evidence="1">
    <location>
        <begin position="243"/>
        <end position="254"/>
    </location>
</feature>
<evidence type="ECO:0000313" key="3">
    <source>
        <dbReference type="Proteomes" id="UP000601435"/>
    </source>
</evidence>
<dbReference type="Proteomes" id="UP000601435">
    <property type="component" value="Unassembled WGS sequence"/>
</dbReference>
<reference evidence="2" key="1">
    <citation type="submission" date="2021-02" db="EMBL/GenBank/DDBJ databases">
        <authorList>
            <person name="Dougan E. K."/>
            <person name="Rhodes N."/>
            <person name="Thang M."/>
            <person name="Chan C."/>
        </authorList>
    </citation>
    <scope>NUCLEOTIDE SEQUENCE</scope>
</reference>
<proteinExistence type="predicted"/>
<dbReference type="EMBL" id="CAJNJA010026463">
    <property type="protein sequence ID" value="CAE7560297.1"/>
    <property type="molecule type" value="Genomic_DNA"/>
</dbReference>
<keyword evidence="3" id="KW-1185">Reference proteome</keyword>
<feature type="non-terminal residue" evidence="2">
    <location>
        <position position="340"/>
    </location>
</feature>
<feature type="region of interest" description="Disordered" evidence="1">
    <location>
        <begin position="125"/>
        <end position="182"/>
    </location>
</feature>